<evidence type="ECO:0000313" key="1">
    <source>
        <dbReference type="EMBL" id="GFN01376.1"/>
    </source>
</evidence>
<proteinExistence type="predicted"/>
<name>A0A7J0CFX0_9ACTN</name>
<dbReference type="AlphaFoldDB" id="A0A7J0CFX0"/>
<evidence type="ECO:0000313" key="4">
    <source>
        <dbReference type="Proteomes" id="UP000530403"/>
    </source>
</evidence>
<evidence type="ECO:0000313" key="3">
    <source>
        <dbReference type="Proteomes" id="UP000498980"/>
    </source>
</evidence>
<reference evidence="1 3" key="1">
    <citation type="submission" date="2020-05" db="EMBL/GenBank/DDBJ databases">
        <title>Whole genome shotgun sequence of Streptomyces fulvorobeus NBRC 15897.</title>
        <authorList>
            <person name="Komaki H."/>
            <person name="Tamura T."/>
        </authorList>
    </citation>
    <scope>NUCLEOTIDE SEQUENCE [LARGE SCALE GENOMIC DNA]</scope>
    <source>
        <strain evidence="1 3">NBRC 15897</strain>
    </source>
</reference>
<comment type="caution">
    <text evidence="1">The sequence shown here is derived from an EMBL/GenBank/DDBJ whole genome shotgun (WGS) entry which is preliminary data.</text>
</comment>
<sequence>MVFVPNGEDGPAAPTIDPELVARRAAASMRLEGPQVASPRAAGTYVVGMPMWMWATPSSTTFGPASASATAGGVTVTATAKVTSVRWAMGDGTTVTCRGPGTPYAKSRGKAMSPDCGHLYERPSSEQPEGRYQGTATATWTITWSAPALNDGGQFTETRASEFTADVREVQVVNTDCPARP</sequence>
<dbReference type="EMBL" id="BLWC01000001">
    <property type="protein sequence ID" value="GFN01376.1"/>
    <property type="molecule type" value="Genomic_DNA"/>
</dbReference>
<dbReference type="RefSeq" id="WP_256669207.1">
    <property type="nucleotide sequence ID" value="NZ_BAAAUE010000021.1"/>
</dbReference>
<evidence type="ECO:0000313" key="2">
    <source>
        <dbReference type="EMBL" id="NYE44810.1"/>
    </source>
</evidence>
<evidence type="ECO:0008006" key="5">
    <source>
        <dbReference type="Google" id="ProtNLM"/>
    </source>
</evidence>
<dbReference type="Proteomes" id="UP000498980">
    <property type="component" value="Unassembled WGS sequence"/>
</dbReference>
<accession>A0A7J0CFX0</accession>
<keyword evidence="3" id="KW-1185">Reference proteome</keyword>
<protein>
    <recommendedName>
        <fullName evidence="5">ATP/GTP-binding protein</fullName>
    </recommendedName>
</protein>
<organism evidence="1 3">
    <name type="scientific">Streptomyces fulvorobeus</name>
    <dbReference type="NCBI Taxonomy" id="284028"/>
    <lineage>
        <taxon>Bacteria</taxon>
        <taxon>Bacillati</taxon>
        <taxon>Actinomycetota</taxon>
        <taxon>Actinomycetes</taxon>
        <taxon>Kitasatosporales</taxon>
        <taxon>Streptomycetaceae</taxon>
        <taxon>Streptomyces</taxon>
    </lineage>
</organism>
<gene>
    <name evidence="2" type="ORF">HEB29_005821</name>
    <name evidence="1" type="ORF">Sfulv_61860</name>
</gene>
<dbReference type="Proteomes" id="UP000530403">
    <property type="component" value="Unassembled WGS sequence"/>
</dbReference>
<dbReference type="EMBL" id="JACCCF010000001">
    <property type="protein sequence ID" value="NYE44810.1"/>
    <property type="molecule type" value="Genomic_DNA"/>
</dbReference>
<reference evidence="2 4" key="2">
    <citation type="submission" date="2020-07" db="EMBL/GenBank/DDBJ databases">
        <title>Sequencing the genomes of 1000 actinobacteria strains.</title>
        <authorList>
            <person name="Klenk H.-P."/>
        </authorList>
    </citation>
    <scope>NUCLEOTIDE SEQUENCE [LARGE SCALE GENOMIC DNA]</scope>
    <source>
        <strain evidence="2 4">DSM 41455</strain>
    </source>
</reference>